<proteinExistence type="predicted"/>
<dbReference type="AlphaFoldDB" id="A0A2C6KFC7"/>
<organism evidence="2 3">
    <name type="scientific">Cystoisospora suis</name>
    <dbReference type="NCBI Taxonomy" id="483139"/>
    <lineage>
        <taxon>Eukaryota</taxon>
        <taxon>Sar</taxon>
        <taxon>Alveolata</taxon>
        <taxon>Apicomplexa</taxon>
        <taxon>Conoidasida</taxon>
        <taxon>Coccidia</taxon>
        <taxon>Eucoccidiorida</taxon>
        <taxon>Eimeriorina</taxon>
        <taxon>Sarcocystidae</taxon>
        <taxon>Cystoisospora</taxon>
    </lineage>
</organism>
<protein>
    <submittedName>
        <fullName evidence="2">Uncharacterized protein</fullName>
    </submittedName>
</protein>
<dbReference type="VEuPathDB" id="ToxoDB:CSUI_011153"/>
<sequence length="44" mass="4909">MYIRHPRTRSAPGGMQHRGGEFSSSSIAKKQEGLAKQERHQESG</sequence>
<feature type="compositionally biased region" description="Basic and acidic residues" evidence="1">
    <location>
        <begin position="29"/>
        <end position="44"/>
    </location>
</feature>
<name>A0A2C6KFC7_9APIC</name>
<evidence type="ECO:0000313" key="3">
    <source>
        <dbReference type="Proteomes" id="UP000221165"/>
    </source>
</evidence>
<dbReference type="EMBL" id="MIGC01009902">
    <property type="protein sequence ID" value="PHJ15036.1"/>
    <property type="molecule type" value="Genomic_DNA"/>
</dbReference>
<dbReference type="GeneID" id="94434465"/>
<reference evidence="2 3" key="1">
    <citation type="journal article" date="2017" name="Int. J. Parasitol.">
        <title>The genome of the protozoan parasite Cystoisospora suis and a reverse vaccinology approach to identify vaccine candidates.</title>
        <authorList>
            <person name="Palmieri N."/>
            <person name="Shrestha A."/>
            <person name="Ruttkowski B."/>
            <person name="Beck T."/>
            <person name="Vogl C."/>
            <person name="Tomley F."/>
            <person name="Blake D.P."/>
            <person name="Joachim A."/>
        </authorList>
    </citation>
    <scope>NUCLEOTIDE SEQUENCE [LARGE SCALE GENOMIC DNA]</scope>
    <source>
        <strain evidence="2 3">Wien I</strain>
    </source>
</reference>
<dbReference type="Proteomes" id="UP000221165">
    <property type="component" value="Unassembled WGS sequence"/>
</dbReference>
<feature type="region of interest" description="Disordered" evidence="1">
    <location>
        <begin position="1"/>
        <end position="44"/>
    </location>
</feature>
<gene>
    <name evidence="2" type="ORF">CSUI_011153</name>
</gene>
<accession>A0A2C6KFC7</accession>
<keyword evidence="3" id="KW-1185">Reference proteome</keyword>
<comment type="caution">
    <text evidence="2">The sequence shown here is derived from an EMBL/GenBank/DDBJ whole genome shotgun (WGS) entry which is preliminary data.</text>
</comment>
<evidence type="ECO:0000313" key="2">
    <source>
        <dbReference type="EMBL" id="PHJ15036.1"/>
    </source>
</evidence>
<evidence type="ECO:0000256" key="1">
    <source>
        <dbReference type="SAM" id="MobiDB-lite"/>
    </source>
</evidence>
<dbReference type="RefSeq" id="XP_067916770.1">
    <property type="nucleotide sequence ID" value="XM_068071254.1"/>
</dbReference>